<evidence type="ECO:0000313" key="10">
    <source>
        <dbReference type="Proteomes" id="UP000427906"/>
    </source>
</evidence>
<comment type="subcellular location">
    <subcellularLocation>
        <location evidence="1 8">Cell membrane</location>
        <topology evidence="1 8">Multi-pass membrane protein</topology>
    </subcellularLocation>
</comment>
<dbReference type="KEGG" id="dalk:DSCA_01420"/>
<evidence type="ECO:0000256" key="4">
    <source>
        <dbReference type="ARBA" id="ARBA00022475"/>
    </source>
</evidence>
<evidence type="ECO:0000256" key="6">
    <source>
        <dbReference type="ARBA" id="ARBA00022989"/>
    </source>
</evidence>
<feature type="transmembrane region" description="Helical" evidence="8">
    <location>
        <begin position="6"/>
        <end position="26"/>
    </location>
</feature>
<keyword evidence="10" id="KW-1185">Reference proteome</keyword>
<organism evidence="9 10">
    <name type="scientific">Desulfosarcina alkanivorans</name>
    <dbReference type="NCBI Taxonomy" id="571177"/>
    <lineage>
        <taxon>Bacteria</taxon>
        <taxon>Pseudomonadati</taxon>
        <taxon>Thermodesulfobacteriota</taxon>
        <taxon>Desulfobacteria</taxon>
        <taxon>Desulfobacterales</taxon>
        <taxon>Desulfosarcinaceae</taxon>
        <taxon>Desulfosarcina</taxon>
    </lineage>
</organism>
<keyword evidence="6 8" id="KW-1133">Transmembrane helix</keyword>
<accession>A0A5K7Y9Z9</accession>
<feature type="transmembrane region" description="Helical" evidence="8">
    <location>
        <begin position="125"/>
        <end position="149"/>
    </location>
</feature>
<feature type="transmembrane region" description="Helical" evidence="8">
    <location>
        <begin position="62"/>
        <end position="80"/>
    </location>
</feature>
<feature type="transmembrane region" description="Helical" evidence="8">
    <location>
        <begin position="161"/>
        <end position="181"/>
    </location>
</feature>
<dbReference type="PANTHER" id="PTHR30269:SF37">
    <property type="entry name" value="MEMBRANE TRANSPORTER PROTEIN"/>
    <property type="match status" value="1"/>
</dbReference>
<evidence type="ECO:0000256" key="2">
    <source>
        <dbReference type="ARBA" id="ARBA00009142"/>
    </source>
</evidence>
<evidence type="ECO:0000256" key="5">
    <source>
        <dbReference type="ARBA" id="ARBA00022692"/>
    </source>
</evidence>
<dbReference type="Pfam" id="PF01925">
    <property type="entry name" value="TauE"/>
    <property type="match status" value="1"/>
</dbReference>
<evidence type="ECO:0000256" key="8">
    <source>
        <dbReference type="RuleBase" id="RU363041"/>
    </source>
</evidence>
<dbReference type="OrthoDB" id="5431279at2"/>
<dbReference type="InterPro" id="IPR002781">
    <property type="entry name" value="TM_pro_TauE-like"/>
</dbReference>
<dbReference type="AlphaFoldDB" id="A0A5K7Y9Z9"/>
<evidence type="ECO:0000313" key="9">
    <source>
        <dbReference type="EMBL" id="BBO66212.1"/>
    </source>
</evidence>
<feature type="transmembrane region" description="Helical" evidence="8">
    <location>
        <begin position="87"/>
        <end position="105"/>
    </location>
</feature>
<name>A0A5K7Y9Z9_9BACT</name>
<gene>
    <name evidence="9" type="ORF">DSCA_01420</name>
</gene>
<dbReference type="PANTHER" id="PTHR30269">
    <property type="entry name" value="TRANSMEMBRANE PROTEIN YFCA"/>
    <property type="match status" value="1"/>
</dbReference>
<reference evidence="9 10" key="1">
    <citation type="submission" date="2019-11" db="EMBL/GenBank/DDBJ databases">
        <title>Comparative genomics of hydrocarbon-degrading Desulfosarcina strains.</title>
        <authorList>
            <person name="Watanabe M."/>
            <person name="Kojima H."/>
            <person name="Fukui M."/>
        </authorList>
    </citation>
    <scope>NUCLEOTIDE SEQUENCE [LARGE SCALE GENOMIC DNA]</scope>
    <source>
        <strain evidence="9 10">PL12</strain>
    </source>
</reference>
<feature type="transmembrane region" description="Helical" evidence="8">
    <location>
        <begin position="33"/>
        <end position="50"/>
    </location>
</feature>
<proteinExistence type="inferred from homology"/>
<dbReference type="InterPro" id="IPR052017">
    <property type="entry name" value="TSUP"/>
</dbReference>
<evidence type="ECO:0000256" key="7">
    <source>
        <dbReference type="ARBA" id="ARBA00023136"/>
    </source>
</evidence>
<evidence type="ECO:0000256" key="3">
    <source>
        <dbReference type="ARBA" id="ARBA00022448"/>
    </source>
</evidence>
<feature type="transmembrane region" description="Helical" evidence="8">
    <location>
        <begin position="187"/>
        <end position="205"/>
    </location>
</feature>
<dbReference type="Proteomes" id="UP000427906">
    <property type="component" value="Chromosome"/>
</dbReference>
<protein>
    <recommendedName>
        <fullName evidence="8">Probable membrane transporter protein</fullName>
    </recommendedName>
</protein>
<sequence length="238" mass="25984">MIGMLAFFLKGVTGTGTTTVIVALCSLIMEPKLTIVLASFINIFGGFSMVRIDPVRLAPRYWMPIAALMVAGSVSGAAALKHIPNHQFQLILGAAFLLTALWFLFRVPPSRDTGHPPAGAKAMDLGVGTLAGFCGGFIGINAPPLILYFSRHLDKRHLRRLLVLIFIPAALAQTATFIVNGLFEKRIFIWGLLMFPSMLAGIYLGNHTFHRISEIRFRRVLGIFLVVVSARLILKGAI</sequence>
<keyword evidence="3" id="KW-0813">Transport</keyword>
<comment type="similarity">
    <text evidence="2 8">Belongs to the 4-toluene sulfonate uptake permease (TSUP) (TC 2.A.102) family.</text>
</comment>
<keyword evidence="7 8" id="KW-0472">Membrane</keyword>
<keyword evidence="5 8" id="KW-0812">Transmembrane</keyword>
<dbReference type="EMBL" id="AP021874">
    <property type="protein sequence ID" value="BBO66212.1"/>
    <property type="molecule type" value="Genomic_DNA"/>
</dbReference>
<keyword evidence="4 8" id="KW-1003">Cell membrane</keyword>
<dbReference type="GO" id="GO:0005886">
    <property type="term" value="C:plasma membrane"/>
    <property type="evidence" value="ECO:0007669"/>
    <property type="project" value="UniProtKB-SubCell"/>
</dbReference>
<evidence type="ECO:0000256" key="1">
    <source>
        <dbReference type="ARBA" id="ARBA00004651"/>
    </source>
</evidence>